<organism evidence="2 3">
    <name type="scientific">Chloebia gouldiae</name>
    <name type="common">Gouldian finch</name>
    <name type="synonym">Erythrura gouldiae</name>
    <dbReference type="NCBI Taxonomy" id="44316"/>
    <lineage>
        <taxon>Eukaryota</taxon>
        <taxon>Metazoa</taxon>
        <taxon>Chordata</taxon>
        <taxon>Craniata</taxon>
        <taxon>Vertebrata</taxon>
        <taxon>Euteleostomi</taxon>
        <taxon>Archelosauria</taxon>
        <taxon>Archosauria</taxon>
        <taxon>Dinosauria</taxon>
        <taxon>Saurischia</taxon>
        <taxon>Theropoda</taxon>
        <taxon>Coelurosauria</taxon>
        <taxon>Aves</taxon>
        <taxon>Neognathae</taxon>
        <taxon>Neoaves</taxon>
        <taxon>Telluraves</taxon>
        <taxon>Australaves</taxon>
        <taxon>Passeriformes</taxon>
        <taxon>Passeroidea</taxon>
        <taxon>Passeridae</taxon>
        <taxon>Chloebia</taxon>
    </lineage>
</organism>
<feature type="region of interest" description="Disordered" evidence="1">
    <location>
        <begin position="286"/>
        <end position="322"/>
    </location>
</feature>
<evidence type="ECO:0000256" key="1">
    <source>
        <dbReference type="SAM" id="MobiDB-lite"/>
    </source>
</evidence>
<feature type="non-terminal residue" evidence="2">
    <location>
        <position position="1"/>
    </location>
</feature>
<feature type="region of interest" description="Disordered" evidence="1">
    <location>
        <begin position="69"/>
        <end position="90"/>
    </location>
</feature>
<accession>A0A3L8Q9L7</accession>
<name>A0A3L8Q9L7_CHLGU</name>
<sequence length="964" mass="101056">GPPAAPQSCHLPARRCHVEGDNRVSARGPSRDLLLTLVAFKSWLEAVSPSPFPGGWHMAGSARWARQLRSPPKSSFGMPQCHPPPWGTRCQPGDTTLVTTGWWHDTRVVTPGRWHRWQSSCALPRCDQNWEGGSPQGVGRPWRRVADFGDARVPRAMPRRGRAGARGRAGGHGRFGVPSPVCGTSTGTCGDAVGTAWPRWQCRTTMPSLSSHGPERPKAAYGRIIALNPADSALSSEPGRGGSADPHPLQGGLAAPVWPGRWHTCGLLVPGSRLCGVQDVPAVSPPWPSSGSARGMGTRQRRLSPRGDTFRVGLESGRCDGTEGTQRWAARHSPQCHPPVPVSHGGCPTGGSRTQTPPACPIHVPPACPIHVPPQSHPCECFACVSRPCAPSASPPRSHPCVPLVCPTRVSPLCPIHDPPPCPTLCPTRVSHSSPPSRCPSRSPRACPGDPPCVPPCPPPCHPHAPPYYISQHPSLPAASLRHWPLGEALSGAAGGVAGAAPPAIAGLFAAARRRRRPEPSGPGRSRTEPERAESSREEPSAAERGRPGMRSGGTRSPPRPPPGAGAPGAARPSPPVRGPRGGLGYAVVAARRRPQPARRSRGGGRAAGPVWPVAGKGSRRVPVCPGGAGPARGGEQLGITGAGGRSRCVPVCPGGIGLASAGSRRGGGGGFRGQGLSRAVPLPSRFIPACPVSPVARCREPRAVVGRVGGSAVLGCGLLGAHEARPPLYVIEWVRFGFVLPIFIKFGLYSPRVDPEYAGESRGRGGRQFPWVPVGCPVSPLAVVGSNRVLLVFHYINPTPGEVGGSSEGLGQVSASPHPQGWWEGWGCPAGGGDADPHPAWQREGSPEGEIREKPPPHPRGCWGISRRVERPSPARVTAGRCHRGARGLRALPVRGDIGCFSGYLKNPSEWIPASTTGKPQERPLGMGRAGSPWVIWAEPNPDVVCQPRTEIRAATLARGMGS</sequence>
<dbReference type="AlphaFoldDB" id="A0A3L8Q9L7"/>
<evidence type="ECO:0000313" key="2">
    <source>
        <dbReference type="EMBL" id="RLV63996.1"/>
    </source>
</evidence>
<protein>
    <submittedName>
        <fullName evidence="2">Uncharacterized protein</fullName>
    </submittedName>
</protein>
<feature type="compositionally biased region" description="Basic and acidic residues" evidence="1">
    <location>
        <begin position="846"/>
        <end position="857"/>
    </location>
</feature>
<comment type="caution">
    <text evidence="2">The sequence shown here is derived from an EMBL/GenBank/DDBJ whole genome shotgun (WGS) entry which is preliminary data.</text>
</comment>
<feature type="region of interest" description="Disordered" evidence="1">
    <location>
        <begin position="834"/>
        <end position="868"/>
    </location>
</feature>
<dbReference type="Proteomes" id="UP000276834">
    <property type="component" value="Unassembled WGS sequence"/>
</dbReference>
<feature type="region of interest" description="Disordered" evidence="1">
    <location>
        <begin position="513"/>
        <end position="615"/>
    </location>
</feature>
<reference evidence="2 3" key="1">
    <citation type="journal article" date="2018" name="Proc. R. Soc. B">
        <title>A non-coding region near Follistatin controls head colour polymorphism in the Gouldian finch.</title>
        <authorList>
            <person name="Toomey M.B."/>
            <person name="Marques C.I."/>
            <person name="Andrade P."/>
            <person name="Araujo P.M."/>
            <person name="Sabatino S."/>
            <person name="Gazda M.A."/>
            <person name="Afonso S."/>
            <person name="Lopes R.J."/>
            <person name="Corbo J.C."/>
            <person name="Carneiro M."/>
        </authorList>
    </citation>
    <scope>NUCLEOTIDE SEQUENCE [LARGE SCALE GENOMIC DNA]</scope>
    <source>
        <strain evidence="2">Red01</strain>
        <tissue evidence="2">Muscle</tissue>
    </source>
</reference>
<feature type="compositionally biased region" description="Basic residues" evidence="1">
    <location>
        <begin position="591"/>
        <end position="603"/>
    </location>
</feature>
<dbReference type="EMBL" id="QUSF01001512">
    <property type="protein sequence ID" value="RLV63996.1"/>
    <property type="molecule type" value="Genomic_DNA"/>
</dbReference>
<proteinExistence type="predicted"/>
<keyword evidence="3" id="KW-1185">Reference proteome</keyword>
<evidence type="ECO:0000313" key="3">
    <source>
        <dbReference type="Proteomes" id="UP000276834"/>
    </source>
</evidence>
<gene>
    <name evidence="2" type="ORF">DV515_00017703</name>
</gene>
<feature type="compositionally biased region" description="Basic and acidic residues" evidence="1">
    <location>
        <begin position="526"/>
        <end position="547"/>
    </location>
</feature>